<name>A0AB40ASC7_DIOCR</name>
<dbReference type="RefSeq" id="XP_039117703.1">
    <property type="nucleotide sequence ID" value="XM_039261769.1"/>
</dbReference>
<reference evidence="2" key="1">
    <citation type="submission" date="2025-08" db="UniProtKB">
        <authorList>
            <consortium name="RefSeq"/>
        </authorList>
    </citation>
    <scope>IDENTIFICATION</scope>
</reference>
<dbReference type="Proteomes" id="UP001515500">
    <property type="component" value="Unplaced"/>
</dbReference>
<dbReference type="PANTHER" id="PTHR36897">
    <property type="entry name" value="OS10G0351100-LIKE PROTEIN"/>
    <property type="match status" value="1"/>
</dbReference>
<sequence>MFLNSNLISFSPIPPKSTAKTCLEIPTMSEIMAVSKSQGLRIQLRTFGPFFKINAAGEKGDVEVGRAEGVIRPWFGGEKILHLDSMRMSRATLDMDRSLFGLGLFLGAVSVRYGFDLGCKRAQLLAINDSPLYHSKLVRFYSRMGFKVVHEVDGSSIGDLVHMLVWGGRGTRMDAHIQHLLVKWSKMFKPPHDRSLYSEKS</sequence>
<dbReference type="AlphaFoldDB" id="A0AB40ASC7"/>
<dbReference type="PANTHER" id="PTHR36897:SF2">
    <property type="entry name" value="OS10G0350800 PROTEIN"/>
    <property type="match status" value="1"/>
</dbReference>
<organism evidence="1 2">
    <name type="scientific">Dioscorea cayennensis subsp. rotundata</name>
    <name type="common">White Guinea yam</name>
    <name type="synonym">Dioscorea rotundata</name>
    <dbReference type="NCBI Taxonomy" id="55577"/>
    <lineage>
        <taxon>Eukaryota</taxon>
        <taxon>Viridiplantae</taxon>
        <taxon>Streptophyta</taxon>
        <taxon>Embryophyta</taxon>
        <taxon>Tracheophyta</taxon>
        <taxon>Spermatophyta</taxon>
        <taxon>Magnoliopsida</taxon>
        <taxon>Liliopsida</taxon>
        <taxon>Dioscoreales</taxon>
        <taxon>Dioscoreaceae</taxon>
        <taxon>Dioscorea</taxon>
    </lineage>
</organism>
<keyword evidence="1" id="KW-1185">Reference proteome</keyword>
<evidence type="ECO:0000313" key="1">
    <source>
        <dbReference type="Proteomes" id="UP001515500"/>
    </source>
</evidence>
<protein>
    <submittedName>
        <fullName evidence="2">Uncharacterized protein LOC120253423</fullName>
    </submittedName>
</protein>
<proteinExistence type="predicted"/>
<accession>A0AB40ASC7</accession>
<evidence type="ECO:0000313" key="2">
    <source>
        <dbReference type="RefSeq" id="XP_039117703.1"/>
    </source>
</evidence>
<dbReference type="GeneID" id="120253423"/>
<gene>
    <name evidence="2" type="primary">LOC120253423</name>
</gene>